<dbReference type="RefSeq" id="WP_013942660.1">
    <property type="nucleotide sequence ID" value="NC_015713.1"/>
</dbReference>
<dbReference type="EMBL" id="FR872582">
    <property type="protein sequence ID" value="CCB88193.1"/>
    <property type="molecule type" value="Genomic_DNA"/>
</dbReference>
<reference key="1">
    <citation type="journal article" date="2011" name="Mol. Biol. Evol.">
        <title>Unity in variety -- the pan-genome of the Chlamydiae.</title>
        <authorList>
            <person name="Collingro A."/>
            <person name="Tischler P."/>
            <person name="Weinmaier T."/>
            <person name="Penz T."/>
            <person name="Heinz E."/>
            <person name="Brunham R.C."/>
            <person name="Read T.D."/>
            <person name="Bavoil P.M."/>
            <person name="Sachse K."/>
            <person name="Kahane S."/>
            <person name="Friedman M.G."/>
            <person name="Rattei T."/>
            <person name="Myers G.S.A."/>
            <person name="Horn M."/>
        </authorList>
    </citation>
    <scope>NUCLEOTIDE SEQUENCE</scope>
    <source>
        <strain>Z</strain>
    </source>
</reference>
<dbReference type="InterPro" id="IPR003142">
    <property type="entry name" value="BPL_C"/>
</dbReference>
<dbReference type="Pfam" id="PF02237">
    <property type="entry name" value="BPL_C"/>
    <property type="match status" value="1"/>
</dbReference>
<dbReference type="InterPro" id="IPR004408">
    <property type="entry name" value="Biotin_CoA_COase_ligase"/>
</dbReference>
<evidence type="ECO:0000256" key="4">
    <source>
        <dbReference type="ARBA" id="ARBA00047846"/>
    </source>
</evidence>
<comment type="catalytic activity">
    <reaction evidence="4">
        <text>biotin + L-lysyl-[protein] + ATP = N(6)-biotinyl-L-lysyl-[protein] + AMP + diphosphate + H(+)</text>
        <dbReference type="Rhea" id="RHEA:11756"/>
        <dbReference type="Rhea" id="RHEA-COMP:9752"/>
        <dbReference type="Rhea" id="RHEA-COMP:10505"/>
        <dbReference type="ChEBI" id="CHEBI:15378"/>
        <dbReference type="ChEBI" id="CHEBI:29969"/>
        <dbReference type="ChEBI" id="CHEBI:30616"/>
        <dbReference type="ChEBI" id="CHEBI:33019"/>
        <dbReference type="ChEBI" id="CHEBI:57586"/>
        <dbReference type="ChEBI" id="CHEBI:83144"/>
        <dbReference type="ChEBI" id="CHEBI:456215"/>
        <dbReference type="EC" id="6.3.4.15"/>
    </reaction>
</comment>
<dbReference type="OrthoDB" id="9807064at2"/>
<dbReference type="CDD" id="cd16442">
    <property type="entry name" value="BPL"/>
    <property type="match status" value="1"/>
</dbReference>
<dbReference type="Pfam" id="PF03099">
    <property type="entry name" value="BPL_LplA_LipB"/>
    <property type="match status" value="1"/>
</dbReference>
<dbReference type="KEGG" id="sng:SNE_A03160"/>
<dbReference type="InterPro" id="IPR045864">
    <property type="entry name" value="aa-tRNA-synth_II/BPL/LPL"/>
</dbReference>
<feature type="domain" description="BPL/LPL catalytic" evidence="5">
    <location>
        <begin position="2"/>
        <end position="181"/>
    </location>
</feature>
<dbReference type="STRING" id="331113.SNE_A03160"/>
<organism evidence="6 7">
    <name type="scientific">Simkania negevensis (strain ATCC VR-1471 / DSM 27360 / Z)</name>
    <dbReference type="NCBI Taxonomy" id="331113"/>
    <lineage>
        <taxon>Bacteria</taxon>
        <taxon>Pseudomonadati</taxon>
        <taxon>Chlamydiota</taxon>
        <taxon>Chlamydiia</taxon>
        <taxon>Parachlamydiales</taxon>
        <taxon>Simkaniaceae</taxon>
        <taxon>Simkania</taxon>
    </lineage>
</organism>
<dbReference type="Proteomes" id="UP000000496">
    <property type="component" value="Chromosome gsn.131"/>
</dbReference>
<dbReference type="AlphaFoldDB" id="F8L4N4"/>
<keyword evidence="1" id="KW-0436">Ligase</keyword>
<dbReference type="PANTHER" id="PTHR12835:SF5">
    <property type="entry name" value="BIOTIN--PROTEIN LIGASE"/>
    <property type="match status" value="1"/>
</dbReference>
<evidence type="ECO:0000256" key="2">
    <source>
        <dbReference type="ARBA" id="ARBA00023267"/>
    </source>
</evidence>
<evidence type="ECO:0000313" key="7">
    <source>
        <dbReference type="Proteomes" id="UP000000496"/>
    </source>
</evidence>
<name>F8L4N4_SIMNZ</name>
<dbReference type="eggNOG" id="COG0340">
    <property type="taxonomic scope" value="Bacteria"/>
</dbReference>
<reference evidence="6 7" key="2">
    <citation type="journal article" date="2011" name="Mol. Biol. Evol.">
        <title>Unity in variety--the pan-genome of the Chlamydiae.</title>
        <authorList>
            <person name="Collingro A."/>
            <person name="Tischler P."/>
            <person name="Weinmaier T."/>
            <person name="Penz T."/>
            <person name="Heinz E."/>
            <person name="Brunham R.C."/>
            <person name="Read T.D."/>
            <person name="Bavoil P.M."/>
            <person name="Sachse K."/>
            <person name="Kahane S."/>
            <person name="Friedman M.G."/>
            <person name="Rattei T."/>
            <person name="Myers G.S."/>
            <person name="Horn M."/>
        </authorList>
    </citation>
    <scope>NUCLEOTIDE SEQUENCE [LARGE SCALE GENOMIC DNA]</scope>
    <source>
        <strain evidence="7">ATCC VR-1471 / Z</strain>
    </source>
</reference>
<dbReference type="GO" id="GO:0004077">
    <property type="term" value="F:biotin--[biotin carboxyl-carrier protein] ligase activity"/>
    <property type="evidence" value="ECO:0007669"/>
    <property type="project" value="UniProtKB-EC"/>
</dbReference>
<dbReference type="NCBIfam" id="TIGR00121">
    <property type="entry name" value="birA_ligase"/>
    <property type="match status" value="1"/>
</dbReference>
<dbReference type="HOGENOM" id="CLU_051096_3_0_0"/>
<dbReference type="Gene3D" id="2.30.30.100">
    <property type="match status" value="1"/>
</dbReference>
<proteinExistence type="predicted"/>
<sequence length="244" mass="27229">MSLEVAKIHLKTVTSTNTWAKENSSHFDLGKMTRVTASEQTQGRGRFNRSWISPEGVNIYVTYFFTIRKNGVDLNNLSQLLCLSIVKMLHHQKLAPQIKWPNDILVNGKKIAGILCEVVDQGDNHGVVIGAGINVNMAKEDLNLIDQPATSLMQEKGHVFPLEPLLDLLDKFFAVDLDLYKTEGFKPFYKTYDELLTHKGQPITLRQNGDTLTGTLHSLNPDGRLNLLLSSGEIKTVSSGEIKK</sequence>
<gene>
    <name evidence="6" type="ordered locus">SNE_A03160</name>
</gene>
<keyword evidence="7" id="KW-1185">Reference proteome</keyword>
<evidence type="ECO:0000313" key="6">
    <source>
        <dbReference type="EMBL" id="CCB88193.1"/>
    </source>
</evidence>
<evidence type="ECO:0000256" key="1">
    <source>
        <dbReference type="ARBA" id="ARBA00022598"/>
    </source>
</evidence>
<protein>
    <recommendedName>
        <fullName evidence="3">biotin--[biotin carboxyl-carrier protein] ligase</fullName>
        <ecNumber evidence="3">6.3.4.15</ecNumber>
    </recommendedName>
</protein>
<dbReference type="PROSITE" id="PS51733">
    <property type="entry name" value="BPL_LPL_CATALYTIC"/>
    <property type="match status" value="1"/>
</dbReference>
<evidence type="ECO:0000259" key="5">
    <source>
        <dbReference type="PROSITE" id="PS51733"/>
    </source>
</evidence>
<keyword evidence="2" id="KW-0092">Biotin</keyword>
<dbReference type="GO" id="GO:0005737">
    <property type="term" value="C:cytoplasm"/>
    <property type="evidence" value="ECO:0007669"/>
    <property type="project" value="TreeGrafter"/>
</dbReference>
<dbReference type="PANTHER" id="PTHR12835">
    <property type="entry name" value="BIOTIN PROTEIN LIGASE"/>
    <property type="match status" value="1"/>
</dbReference>
<dbReference type="EC" id="6.3.4.15" evidence="3"/>
<dbReference type="Gene3D" id="3.30.930.10">
    <property type="entry name" value="Bira Bifunctional Protein, Domain 2"/>
    <property type="match status" value="1"/>
</dbReference>
<dbReference type="SUPFAM" id="SSF55681">
    <property type="entry name" value="Class II aaRS and biotin synthetases"/>
    <property type="match status" value="1"/>
</dbReference>
<evidence type="ECO:0000256" key="3">
    <source>
        <dbReference type="ARBA" id="ARBA00024227"/>
    </source>
</evidence>
<dbReference type="InterPro" id="IPR004143">
    <property type="entry name" value="BPL_LPL_catalytic"/>
</dbReference>
<accession>F8L4N4</accession>